<gene>
    <name evidence="1" type="ORF">LX70_02938</name>
</gene>
<evidence type="ECO:0000313" key="1">
    <source>
        <dbReference type="EMBL" id="PQV56053.1"/>
    </source>
</evidence>
<reference evidence="1 2" key="1">
    <citation type="submission" date="2018-02" db="EMBL/GenBank/DDBJ databases">
        <title>Genomic Encyclopedia of Archaeal and Bacterial Type Strains, Phase II (KMG-II): from individual species to whole genera.</title>
        <authorList>
            <person name="Goeker M."/>
        </authorList>
    </citation>
    <scope>NUCLEOTIDE SEQUENCE [LARGE SCALE GENOMIC DNA]</scope>
    <source>
        <strain evidence="1 2">DSM 18921</strain>
    </source>
</reference>
<name>A0A2S8S5J1_9RHOB</name>
<dbReference type="OrthoDB" id="7224772at2"/>
<organism evidence="1 2">
    <name type="scientific">Albidovulum denitrificans</name>
    <dbReference type="NCBI Taxonomy" id="404881"/>
    <lineage>
        <taxon>Bacteria</taxon>
        <taxon>Pseudomonadati</taxon>
        <taxon>Pseudomonadota</taxon>
        <taxon>Alphaproteobacteria</taxon>
        <taxon>Rhodobacterales</taxon>
        <taxon>Paracoccaceae</taxon>
        <taxon>Albidovulum</taxon>
    </lineage>
</organism>
<dbReference type="AlphaFoldDB" id="A0A2S8S5J1"/>
<accession>A0A2S8S5J1</accession>
<keyword evidence="2" id="KW-1185">Reference proteome</keyword>
<comment type="caution">
    <text evidence="1">The sequence shown here is derived from an EMBL/GenBank/DDBJ whole genome shotgun (WGS) entry which is preliminary data.</text>
</comment>
<sequence length="92" mass="10491">MTETPDEKIARLEKRIERLKASMLSNASRPRIITGAVAMDEARRNRDFAATLLAAMDRGQDRMVDRKTITPFIEEVTELWGLQDRPSIAEFA</sequence>
<evidence type="ECO:0000313" key="2">
    <source>
        <dbReference type="Proteomes" id="UP000238338"/>
    </source>
</evidence>
<proteinExistence type="predicted"/>
<dbReference type="Proteomes" id="UP000238338">
    <property type="component" value="Unassembled WGS sequence"/>
</dbReference>
<protein>
    <submittedName>
        <fullName evidence="1">Uncharacterized protein</fullName>
    </submittedName>
</protein>
<dbReference type="EMBL" id="PVEP01000006">
    <property type="protein sequence ID" value="PQV56053.1"/>
    <property type="molecule type" value="Genomic_DNA"/>
</dbReference>
<dbReference type="RefSeq" id="WP_105515509.1">
    <property type="nucleotide sequence ID" value="NZ_PVEP01000006.1"/>
</dbReference>